<reference evidence="2 3" key="1">
    <citation type="submission" date="2019-02" db="EMBL/GenBank/DDBJ databases">
        <title>Genome sequencing of the rare red list fungi Antrodiella citrinella (Flaviporus citrinellus).</title>
        <authorList>
            <person name="Buettner E."/>
            <person name="Kellner H."/>
        </authorList>
    </citation>
    <scope>NUCLEOTIDE SEQUENCE [LARGE SCALE GENOMIC DNA]</scope>
    <source>
        <strain evidence="2 3">DSM 108506</strain>
    </source>
</reference>
<evidence type="ECO:0000256" key="1">
    <source>
        <dbReference type="SAM" id="Coils"/>
    </source>
</evidence>
<protein>
    <submittedName>
        <fullName evidence="2">Uncharacterized protein</fullName>
    </submittedName>
</protein>
<sequence length="173" mass="20348">MTTRMFKELSGLEALTAEITSLKQKNVDIATELQQFQDMFSDQMKQRERLEALGREREAALASLREQAEALGREREVEISSFRRELLEAEKKYQDLLAQKPEWFDDRYREDEDARKVRKLHDLIVDRAGMRGKLDELETQIRIQSGLVQRELPQQVFYQDVSQENENEVSSPL</sequence>
<comment type="caution">
    <text evidence="2">The sequence shown here is derived from an EMBL/GenBank/DDBJ whole genome shotgun (WGS) entry which is preliminary data.</text>
</comment>
<keyword evidence="1" id="KW-0175">Coiled coil</keyword>
<dbReference type="Proteomes" id="UP000308730">
    <property type="component" value="Unassembled WGS sequence"/>
</dbReference>
<keyword evidence="3" id="KW-1185">Reference proteome</keyword>
<evidence type="ECO:0000313" key="2">
    <source>
        <dbReference type="EMBL" id="THH19103.1"/>
    </source>
</evidence>
<feature type="coiled-coil region" evidence="1">
    <location>
        <begin position="12"/>
        <end position="99"/>
    </location>
</feature>
<gene>
    <name evidence="2" type="ORF">EUX98_g8838</name>
</gene>
<proteinExistence type="predicted"/>
<accession>A0A4V3XFW8</accession>
<organism evidence="2 3">
    <name type="scientific">Antrodiella citrinella</name>
    <dbReference type="NCBI Taxonomy" id="2447956"/>
    <lineage>
        <taxon>Eukaryota</taxon>
        <taxon>Fungi</taxon>
        <taxon>Dikarya</taxon>
        <taxon>Basidiomycota</taxon>
        <taxon>Agaricomycotina</taxon>
        <taxon>Agaricomycetes</taxon>
        <taxon>Polyporales</taxon>
        <taxon>Steccherinaceae</taxon>
        <taxon>Antrodiella</taxon>
    </lineage>
</organism>
<evidence type="ECO:0000313" key="3">
    <source>
        <dbReference type="Proteomes" id="UP000308730"/>
    </source>
</evidence>
<dbReference type="AlphaFoldDB" id="A0A4V3XFW8"/>
<name>A0A4V3XFW8_9APHY</name>
<dbReference type="EMBL" id="SGPM01000557">
    <property type="protein sequence ID" value="THH19103.1"/>
    <property type="molecule type" value="Genomic_DNA"/>
</dbReference>